<keyword evidence="6" id="KW-0460">Magnesium</keyword>
<keyword evidence="7 10" id="KW-0342">GTP-binding</keyword>
<evidence type="ECO:0000256" key="5">
    <source>
        <dbReference type="ARBA" id="ARBA00022741"/>
    </source>
</evidence>
<dbReference type="InterPro" id="IPR019987">
    <property type="entry name" value="GTP-bd_ribosome_bio_YsxC"/>
</dbReference>
<organism evidence="12 13">
    <name type="scientific">Rhodocista pekingensis</name>
    <dbReference type="NCBI Taxonomy" id="201185"/>
    <lineage>
        <taxon>Bacteria</taxon>
        <taxon>Pseudomonadati</taxon>
        <taxon>Pseudomonadota</taxon>
        <taxon>Alphaproteobacteria</taxon>
        <taxon>Rhodospirillales</taxon>
        <taxon>Azospirillaceae</taxon>
        <taxon>Rhodocista</taxon>
    </lineage>
</organism>
<keyword evidence="5 10" id="KW-0547">Nucleotide-binding</keyword>
<comment type="function">
    <text evidence="10">Necessary for normal cell division and for the maintenance of normal septation.</text>
</comment>
<reference evidence="13" key="1">
    <citation type="journal article" date="2019" name="Int. J. Syst. Evol. Microbiol.">
        <title>The Global Catalogue of Microorganisms (GCM) 10K type strain sequencing project: providing services to taxonomists for standard genome sequencing and annotation.</title>
        <authorList>
            <consortium name="The Broad Institute Genomics Platform"/>
            <consortium name="The Broad Institute Genome Sequencing Center for Infectious Disease"/>
            <person name="Wu L."/>
            <person name="Ma J."/>
        </authorList>
    </citation>
    <scope>NUCLEOTIDE SEQUENCE [LARGE SCALE GENOMIC DNA]</scope>
    <source>
        <strain evidence="13">CGMCC 1.16275</strain>
    </source>
</reference>
<name>A0ABW2KUN3_9PROT</name>
<evidence type="ECO:0000256" key="2">
    <source>
        <dbReference type="ARBA" id="ARBA00009638"/>
    </source>
</evidence>
<feature type="domain" description="EngB-type G" evidence="11">
    <location>
        <begin position="47"/>
        <end position="222"/>
    </location>
</feature>
<dbReference type="InterPro" id="IPR030393">
    <property type="entry name" value="G_ENGB_dom"/>
</dbReference>
<keyword evidence="8 10" id="KW-0717">Septation</keyword>
<evidence type="ECO:0000313" key="13">
    <source>
        <dbReference type="Proteomes" id="UP001596456"/>
    </source>
</evidence>
<dbReference type="Pfam" id="PF01926">
    <property type="entry name" value="MMR_HSR1"/>
    <property type="match status" value="1"/>
</dbReference>
<evidence type="ECO:0000256" key="7">
    <source>
        <dbReference type="ARBA" id="ARBA00023134"/>
    </source>
</evidence>
<dbReference type="PANTHER" id="PTHR11649:SF13">
    <property type="entry name" value="ENGB-TYPE G DOMAIN-CONTAINING PROTEIN"/>
    <property type="match status" value="1"/>
</dbReference>
<dbReference type="NCBIfam" id="TIGR03598">
    <property type="entry name" value="GTPase_YsxC"/>
    <property type="match status" value="1"/>
</dbReference>
<evidence type="ECO:0000256" key="1">
    <source>
        <dbReference type="ARBA" id="ARBA00001946"/>
    </source>
</evidence>
<accession>A0ABW2KUN3</accession>
<evidence type="ECO:0000256" key="6">
    <source>
        <dbReference type="ARBA" id="ARBA00022842"/>
    </source>
</evidence>
<evidence type="ECO:0000256" key="3">
    <source>
        <dbReference type="ARBA" id="ARBA00022618"/>
    </source>
</evidence>
<evidence type="ECO:0000256" key="9">
    <source>
        <dbReference type="ARBA" id="ARBA00023306"/>
    </source>
</evidence>
<comment type="similarity">
    <text evidence="2 10">Belongs to the TRAFAC class TrmE-Era-EngA-EngB-Septin-like GTPase superfamily. EngB GTPase family.</text>
</comment>
<keyword evidence="4" id="KW-0479">Metal-binding</keyword>
<comment type="cofactor">
    <cofactor evidence="1">
        <name>Mg(2+)</name>
        <dbReference type="ChEBI" id="CHEBI:18420"/>
    </cofactor>
</comment>
<dbReference type="CDD" id="cd01876">
    <property type="entry name" value="YihA_EngB"/>
    <property type="match status" value="1"/>
</dbReference>
<dbReference type="SUPFAM" id="SSF52540">
    <property type="entry name" value="P-loop containing nucleoside triphosphate hydrolases"/>
    <property type="match status" value="1"/>
</dbReference>
<dbReference type="RefSeq" id="WP_012567456.1">
    <property type="nucleotide sequence ID" value="NZ_JBHTCM010000010.1"/>
</dbReference>
<comment type="caution">
    <text evidence="12">The sequence shown here is derived from an EMBL/GenBank/DDBJ whole genome shotgun (WGS) entry which is preliminary data.</text>
</comment>
<dbReference type="InterPro" id="IPR006073">
    <property type="entry name" value="GTP-bd"/>
</dbReference>
<dbReference type="PROSITE" id="PS51706">
    <property type="entry name" value="G_ENGB"/>
    <property type="match status" value="1"/>
</dbReference>
<proteinExistence type="inferred from homology"/>
<dbReference type="HAMAP" id="MF_00321">
    <property type="entry name" value="GTPase_EngB"/>
    <property type="match status" value="1"/>
</dbReference>
<keyword evidence="9 10" id="KW-0131">Cell cycle</keyword>
<keyword evidence="3 10" id="KW-0132">Cell division</keyword>
<dbReference type="PANTHER" id="PTHR11649">
    <property type="entry name" value="MSS1/TRME-RELATED GTP-BINDING PROTEIN"/>
    <property type="match status" value="1"/>
</dbReference>
<dbReference type="InterPro" id="IPR027417">
    <property type="entry name" value="P-loop_NTPase"/>
</dbReference>
<dbReference type="EMBL" id="JBHTCM010000010">
    <property type="protein sequence ID" value="MFC7333753.1"/>
    <property type="molecule type" value="Genomic_DNA"/>
</dbReference>
<dbReference type="Gene3D" id="3.40.50.300">
    <property type="entry name" value="P-loop containing nucleotide triphosphate hydrolases"/>
    <property type="match status" value="1"/>
</dbReference>
<keyword evidence="13" id="KW-1185">Reference proteome</keyword>
<evidence type="ECO:0000313" key="12">
    <source>
        <dbReference type="EMBL" id="MFC7333753.1"/>
    </source>
</evidence>
<sequence length="224" mass="24069">MAQTPEITPSLADDLTAEDIEAGRLLFARECNFFWGAPAASELPEADLPEVCFAGRSNVGKSSLVNALTGRVTLARTSQTPGRTQQLNFFNLGDRLVLVDMPGYGYAKVSKETSSAWTDFAKSYLKGRVTLRRALVLVDSRHGLKPQDIDMMKMMDQAAVAYQIVLTKADKLTDKALVHARAAVAAALVKHPAAHPEVMATSSESGLGIAELRATLTRLAAPAL</sequence>
<gene>
    <name evidence="12" type="primary">yihA</name>
    <name evidence="10" type="synonym">engB</name>
    <name evidence="12" type="ORF">ACFQPS_11305</name>
</gene>
<evidence type="ECO:0000256" key="8">
    <source>
        <dbReference type="ARBA" id="ARBA00023210"/>
    </source>
</evidence>
<evidence type="ECO:0000256" key="10">
    <source>
        <dbReference type="HAMAP-Rule" id="MF_00321"/>
    </source>
</evidence>
<protein>
    <recommendedName>
        <fullName evidence="10">Probable GTP-binding protein EngB</fullName>
    </recommendedName>
</protein>
<evidence type="ECO:0000256" key="4">
    <source>
        <dbReference type="ARBA" id="ARBA00022723"/>
    </source>
</evidence>
<dbReference type="Proteomes" id="UP001596456">
    <property type="component" value="Unassembled WGS sequence"/>
</dbReference>
<evidence type="ECO:0000259" key="11">
    <source>
        <dbReference type="PROSITE" id="PS51706"/>
    </source>
</evidence>